<proteinExistence type="inferred from homology"/>
<dbReference type="Gene3D" id="3.20.20.480">
    <property type="entry name" value="Trimethylamine methyltransferase-like"/>
    <property type="match status" value="1"/>
</dbReference>
<accession>A0A160TWK8</accession>
<protein>
    <submittedName>
        <fullName evidence="4">Trimethylamine methyltransferase family protein</fullName>
    </submittedName>
</protein>
<name>A0A160TWK8_9ZZZZ</name>
<organism evidence="4">
    <name type="scientific">hydrothermal vent metagenome</name>
    <dbReference type="NCBI Taxonomy" id="652676"/>
    <lineage>
        <taxon>unclassified sequences</taxon>
        <taxon>metagenomes</taxon>
        <taxon>ecological metagenomes</taxon>
    </lineage>
</organism>
<dbReference type="GO" id="GO:0008168">
    <property type="term" value="F:methyltransferase activity"/>
    <property type="evidence" value="ECO:0007669"/>
    <property type="project" value="UniProtKB-KW"/>
</dbReference>
<dbReference type="Pfam" id="PF06253">
    <property type="entry name" value="MTTB"/>
    <property type="match status" value="1"/>
</dbReference>
<dbReference type="InterPro" id="IPR038601">
    <property type="entry name" value="MttB-like_sf"/>
</dbReference>
<keyword evidence="2 4" id="KW-0489">Methyltransferase</keyword>
<evidence type="ECO:0000256" key="2">
    <source>
        <dbReference type="ARBA" id="ARBA00022603"/>
    </source>
</evidence>
<keyword evidence="3 4" id="KW-0808">Transferase</keyword>
<dbReference type="GO" id="GO:0015948">
    <property type="term" value="P:methanogenesis"/>
    <property type="evidence" value="ECO:0007669"/>
    <property type="project" value="InterPro"/>
</dbReference>
<dbReference type="GO" id="GO:0032259">
    <property type="term" value="P:methylation"/>
    <property type="evidence" value="ECO:0007669"/>
    <property type="project" value="UniProtKB-KW"/>
</dbReference>
<evidence type="ECO:0000256" key="1">
    <source>
        <dbReference type="ARBA" id="ARBA00007137"/>
    </source>
</evidence>
<dbReference type="InterPro" id="IPR010426">
    <property type="entry name" value="MTTB_MeTrfase"/>
</dbReference>
<sequence>MGGRVARQALRAAPIPEDERAVQPGQTSGRYQPLTESEVLRIHQAALEALEQIGIANAIPSCQALVTGAGGSMTEEGRLLFPRSLVEDIVASAARDIVLPGQDPRYDMHLTGNRTYFGTAGAAVHIVDTKKREYRESMLQDLYDAARIVDAMEHIHFFQRSMVPRDIEDPREMDFNTCYASIAGTTKHVGTSFVAPDHAHEAIDMLEIVAGGEKKWRERPFVSCSCCHVVPPLRFAEDACRVLEVCVSRGMPILLLAAGQAGATSPAALAGSVVQETAEVLAGLVYVNLLSPGHPAIFGTWPFVSDLRTGAMSGGSGEQAVLMAACGQMGRYYDLPTGIAAGMADSKLPDAQSGYEKAYTNVLAGHSGANLIYESAGMHASLLGCCLESYVIDNDMLGAINRTIRGIEVNEDTLSLEAMRDVCLDGPSHFLGHDQTRALMQRDYVYPDLGDRNSPKDWNEAGRPDLLEQARCRVKQLLSAPKPQHIPDDIDSQIRERFPVKLPLESMSD</sequence>
<dbReference type="AlphaFoldDB" id="A0A160TWK8"/>
<dbReference type="PIRSF" id="PIRSF037567">
    <property type="entry name" value="MTTB_MeTrfase"/>
    <property type="match status" value="1"/>
</dbReference>
<gene>
    <name evidence="4" type="ORF">MGWOODY_XGa470</name>
</gene>
<evidence type="ECO:0000256" key="3">
    <source>
        <dbReference type="ARBA" id="ARBA00022679"/>
    </source>
</evidence>
<reference evidence="4" key="1">
    <citation type="submission" date="2015-10" db="EMBL/GenBank/DDBJ databases">
        <authorList>
            <person name="Gilbert D.G."/>
        </authorList>
    </citation>
    <scope>NUCLEOTIDE SEQUENCE</scope>
</reference>
<evidence type="ECO:0000313" key="4">
    <source>
        <dbReference type="EMBL" id="CUS55251.1"/>
    </source>
</evidence>
<dbReference type="EMBL" id="CZRL01000124">
    <property type="protein sequence ID" value="CUS55251.1"/>
    <property type="molecule type" value="Genomic_DNA"/>
</dbReference>
<comment type="similarity">
    <text evidence="1">Belongs to the trimethylamine methyltransferase family.</text>
</comment>